<organism evidence="2 3">
    <name type="scientific">Pleurodeles waltl</name>
    <name type="common">Iberian ribbed newt</name>
    <dbReference type="NCBI Taxonomy" id="8319"/>
    <lineage>
        <taxon>Eukaryota</taxon>
        <taxon>Metazoa</taxon>
        <taxon>Chordata</taxon>
        <taxon>Craniata</taxon>
        <taxon>Vertebrata</taxon>
        <taxon>Euteleostomi</taxon>
        <taxon>Amphibia</taxon>
        <taxon>Batrachia</taxon>
        <taxon>Caudata</taxon>
        <taxon>Salamandroidea</taxon>
        <taxon>Salamandridae</taxon>
        <taxon>Pleurodelinae</taxon>
        <taxon>Pleurodeles</taxon>
    </lineage>
</organism>
<evidence type="ECO:0000256" key="1">
    <source>
        <dbReference type="SAM" id="MobiDB-lite"/>
    </source>
</evidence>
<proteinExistence type="predicted"/>
<feature type="region of interest" description="Disordered" evidence="1">
    <location>
        <begin position="76"/>
        <end position="99"/>
    </location>
</feature>
<dbReference type="EMBL" id="JANPWB010000014">
    <property type="protein sequence ID" value="KAJ1102397.1"/>
    <property type="molecule type" value="Genomic_DNA"/>
</dbReference>
<sequence>MLSRVRICCGALWDVQREMDLLWSPVGCSAGQGSAVEPCGMFRSGNSCELLKGGARATTRGKHTPRLTQAQFEKSAQGKAGNAWFLPSGASAPEPTPELQKLSFPRWPWRTLAVPGSSRARLLPLS</sequence>
<dbReference type="Proteomes" id="UP001066276">
    <property type="component" value="Chromosome 10"/>
</dbReference>
<evidence type="ECO:0000313" key="3">
    <source>
        <dbReference type="Proteomes" id="UP001066276"/>
    </source>
</evidence>
<protein>
    <submittedName>
        <fullName evidence="2">Uncharacterized protein</fullName>
    </submittedName>
</protein>
<name>A0AAV7MG34_PLEWA</name>
<comment type="caution">
    <text evidence="2">The sequence shown here is derived from an EMBL/GenBank/DDBJ whole genome shotgun (WGS) entry which is preliminary data.</text>
</comment>
<dbReference type="AlphaFoldDB" id="A0AAV7MG34"/>
<reference evidence="2" key="1">
    <citation type="journal article" date="2022" name="bioRxiv">
        <title>Sequencing and chromosome-scale assembly of the giantPleurodeles waltlgenome.</title>
        <authorList>
            <person name="Brown T."/>
            <person name="Elewa A."/>
            <person name="Iarovenko S."/>
            <person name="Subramanian E."/>
            <person name="Araus A.J."/>
            <person name="Petzold A."/>
            <person name="Susuki M."/>
            <person name="Suzuki K.-i.T."/>
            <person name="Hayashi T."/>
            <person name="Toyoda A."/>
            <person name="Oliveira C."/>
            <person name="Osipova E."/>
            <person name="Leigh N.D."/>
            <person name="Simon A."/>
            <person name="Yun M.H."/>
        </authorList>
    </citation>
    <scope>NUCLEOTIDE SEQUENCE</scope>
    <source>
        <strain evidence="2">20211129_DDA</strain>
        <tissue evidence="2">Liver</tissue>
    </source>
</reference>
<evidence type="ECO:0000313" key="2">
    <source>
        <dbReference type="EMBL" id="KAJ1102397.1"/>
    </source>
</evidence>
<keyword evidence="3" id="KW-1185">Reference proteome</keyword>
<gene>
    <name evidence="2" type="ORF">NDU88_007447</name>
</gene>
<accession>A0AAV7MG34</accession>